<dbReference type="SUPFAM" id="SSF56752">
    <property type="entry name" value="D-aminoacid aminotransferase-like PLP-dependent enzymes"/>
    <property type="match status" value="1"/>
</dbReference>
<dbReference type="GO" id="GO:0003824">
    <property type="term" value="F:catalytic activity"/>
    <property type="evidence" value="ECO:0007669"/>
    <property type="project" value="InterPro"/>
</dbReference>
<dbReference type="AlphaFoldDB" id="A0A1H9U3B6"/>
<comment type="subunit">
    <text evidence="3">Homodimer.</text>
</comment>
<dbReference type="InterPro" id="IPR043132">
    <property type="entry name" value="BCAT-like_C"/>
</dbReference>
<comment type="similarity">
    <text evidence="2 5">Belongs to the class-IV pyridoxal-phosphate-dependent aminotransferase family.</text>
</comment>
<dbReference type="RefSeq" id="WP_093072946.1">
    <property type="nucleotide sequence ID" value="NZ_FOGV01000012.1"/>
</dbReference>
<dbReference type="Gene3D" id="3.20.10.10">
    <property type="entry name" value="D-amino Acid Aminotransferase, subunit A, domain 2"/>
    <property type="match status" value="1"/>
</dbReference>
<sequence>MPETAYYEDRFVEPGARVVPLEDRGHQFGDGIYEVIRVYNGVPFLLDEHLARLLVSADAIDLELPYSIAEIRAICEKSLERAQLPDAEIYIQVTRGSSPRAHAFPENVRGILMVAVKHARTVSEEKRQSGVPVMSIEENRWKFCYIKSLNLLPNVLAKEKAKNYQCHEAVYVDEGIVKEGSSSNIFAVKDGVMYTYPPEPSILHGISRQFVIDLALRLGMEVKEEKKSLSFFKSADELFLTSTTMEILAVSSFDDTDYSERRPITRKLAAEFRAEVERRTT</sequence>
<dbReference type="InterPro" id="IPR001544">
    <property type="entry name" value="Aminotrans_IV"/>
</dbReference>
<dbReference type="STRING" id="1464123.SAMN05444126_11275"/>
<accession>A0A1H9U3B6</accession>
<evidence type="ECO:0000256" key="6">
    <source>
        <dbReference type="RuleBase" id="RU004516"/>
    </source>
</evidence>
<evidence type="ECO:0000256" key="2">
    <source>
        <dbReference type="ARBA" id="ARBA00009320"/>
    </source>
</evidence>
<dbReference type="InterPro" id="IPR018300">
    <property type="entry name" value="Aminotrans_IV_CS"/>
</dbReference>
<protein>
    <submittedName>
        <fullName evidence="7">D-alanine transaminase</fullName>
    </submittedName>
</protein>
<proteinExistence type="inferred from homology"/>
<evidence type="ECO:0000313" key="8">
    <source>
        <dbReference type="Proteomes" id="UP000199318"/>
    </source>
</evidence>
<dbReference type="GO" id="GO:0046394">
    <property type="term" value="P:carboxylic acid biosynthetic process"/>
    <property type="evidence" value="ECO:0007669"/>
    <property type="project" value="UniProtKB-ARBA"/>
</dbReference>
<dbReference type="GO" id="GO:0008652">
    <property type="term" value="P:amino acid biosynthetic process"/>
    <property type="evidence" value="ECO:0007669"/>
    <property type="project" value="UniProtKB-ARBA"/>
</dbReference>
<evidence type="ECO:0000256" key="4">
    <source>
        <dbReference type="ARBA" id="ARBA00022898"/>
    </source>
</evidence>
<evidence type="ECO:0000256" key="3">
    <source>
        <dbReference type="ARBA" id="ARBA00011738"/>
    </source>
</evidence>
<comment type="cofactor">
    <cofactor evidence="1 6">
        <name>pyridoxal 5'-phosphate</name>
        <dbReference type="ChEBI" id="CHEBI:597326"/>
    </cofactor>
</comment>
<dbReference type="Pfam" id="PF01063">
    <property type="entry name" value="Aminotran_4"/>
    <property type="match status" value="1"/>
</dbReference>
<comment type="caution">
    <text evidence="7">The sequence shown here is derived from an EMBL/GenBank/DDBJ whole genome shotgun (WGS) entry which is preliminary data.</text>
</comment>
<evidence type="ECO:0000256" key="5">
    <source>
        <dbReference type="RuleBase" id="RU004106"/>
    </source>
</evidence>
<keyword evidence="4 6" id="KW-0663">Pyridoxal phosphate</keyword>
<keyword evidence="8" id="KW-1185">Reference proteome</keyword>
<gene>
    <name evidence="7" type="ORF">SAMN05444126_11275</name>
</gene>
<dbReference type="InterPro" id="IPR050571">
    <property type="entry name" value="Class-IV_PLP-Dep_Aminotrnsfr"/>
</dbReference>
<dbReference type="InterPro" id="IPR036038">
    <property type="entry name" value="Aminotransferase-like"/>
</dbReference>
<dbReference type="PANTHER" id="PTHR42743:SF10">
    <property type="entry name" value="D-ALANINE AMINOTRANSFERASE"/>
    <property type="match status" value="1"/>
</dbReference>
<dbReference type="EMBL" id="FOGV01000012">
    <property type="protein sequence ID" value="SES04050.1"/>
    <property type="molecule type" value="Genomic_DNA"/>
</dbReference>
<evidence type="ECO:0000313" key="7">
    <source>
        <dbReference type="EMBL" id="SES04050.1"/>
    </source>
</evidence>
<dbReference type="Proteomes" id="UP000199318">
    <property type="component" value="Unassembled WGS sequence"/>
</dbReference>
<reference evidence="8" key="1">
    <citation type="submission" date="2016-10" db="EMBL/GenBank/DDBJ databases">
        <authorList>
            <person name="de Groot N.N."/>
        </authorList>
    </citation>
    <scope>NUCLEOTIDE SEQUENCE [LARGE SCALE GENOMIC DNA]</scope>
    <source>
        <strain evidence="8">10nlg</strain>
    </source>
</reference>
<dbReference type="Gene3D" id="3.30.470.10">
    <property type="match status" value="1"/>
</dbReference>
<organism evidence="7 8">
    <name type="scientific">Salisediminibacterium halotolerans</name>
    <dbReference type="NCBI Taxonomy" id="517425"/>
    <lineage>
        <taxon>Bacteria</taxon>
        <taxon>Bacillati</taxon>
        <taxon>Bacillota</taxon>
        <taxon>Bacilli</taxon>
        <taxon>Bacillales</taxon>
        <taxon>Bacillaceae</taxon>
        <taxon>Salisediminibacterium</taxon>
    </lineage>
</organism>
<dbReference type="FunFam" id="3.20.10.10:FF:000002">
    <property type="entry name" value="D-alanine aminotransferase"/>
    <property type="match status" value="1"/>
</dbReference>
<dbReference type="PANTHER" id="PTHR42743">
    <property type="entry name" value="AMINO-ACID AMINOTRANSFERASE"/>
    <property type="match status" value="1"/>
</dbReference>
<evidence type="ECO:0000256" key="1">
    <source>
        <dbReference type="ARBA" id="ARBA00001933"/>
    </source>
</evidence>
<dbReference type="OrthoDB" id="9805628at2"/>
<dbReference type="PROSITE" id="PS00770">
    <property type="entry name" value="AA_TRANSFER_CLASS_4"/>
    <property type="match status" value="1"/>
</dbReference>
<name>A0A1H9U3B6_9BACI</name>
<dbReference type="InterPro" id="IPR043131">
    <property type="entry name" value="BCAT-like_N"/>
</dbReference>
<dbReference type="GO" id="GO:0005829">
    <property type="term" value="C:cytosol"/>
    <property type="evidence" value="ECO:0007669"/>
    <property type="project" value="TreeGrafter"/>
</dbReference>